<feature type="domain" description="Ricin B lectin" evidence="2">
    <location>
        <begin position="106"/>
        <end position="238"/>
    </location>
</feature>
<dbReference type="SMART" id="SM00458">
    <property type="entry name" value="RICIN"/>
    <property type="match status" value="1"/>
</dbReference>
<proteinExistence type="predicted"/>
<feature type="compositionally biased region" description="Pro residues" evidence="1">
    <location>
        <begin position="79"/>
        <end position="90"/>
    </location>
</feature>
<evidence type="ECO:0000313" key="3">
    <source>
        <dbReference type="EMBL" id="AVZ77049.1"/>
    </source>
</evidence>
<name>A0A2R4TD40_9ACTN</name>
<dbReference type="AlphaFoldDB" id="A0A2R4TD40"/>
<dbReference type="PROSITE" id="PS50231">
    <property type="entry name" value="RICIN_B_LECTIN"/>
    <property type="match status" value="1"/>
</dbReference>
<dbReference type="Pfam" id="PF00652">
    <property type="entry name" value="Ricin_B_lectin"/>
    <property type="match status" value="1"/>
</dbReference>
<feature type="compositionally biased region" description="Low complexity" evidence="1">
    <location>
        <begin position="12"/>
        <end position="29"/>
    </location>
</feature>
<feature type="compositionally biased region" description="Pro residues" evidence="1">
    <location>
        <begin position="30"/>
        <end position="40"/>
    </location>
</feature>
<accession>A0A2R4TD40</accession>
<feature type="compositionally biased region" description="Basic residues" evidence="1">
    <location>
        <begin position="61"/>
        <end position="78"/>
    </location>
</feature>
<sequence>MQGARDGRRGISSASPWRPRARPPSARCWRPPPRTPPRPATTPGSPSQQAWPTAALPAPPLRRRAPPGKCRRSPHPRRAPPPAHPKPPAVAPSKSLPRPPAPIALGAAYTQVVNAASGLCLDIDNGVMANRTDVVTVTCSGAETQRWTLDSTGLLHSSADPAYCLDSRGDTDRGAGIWSCASVNGKNGLNLLFTVDGAGAIHPRIAPDFALEPLAGSEGSLLGFAPAGAAGDQHWNADPSPS</sequence>
<dbReference type="InterPro" id="IPR000772">
    <property type="entry name" value="Ricin_B_lectin"/>
</dbReference>
<dbReference type="OrthoDB" id="7933390at2"/>
<feature type="region of interest" description="Disordered" evidence="1">
    <location>
        <begin position="1"/>
        <end position="97"/>
    </location>
</feature>
<dbReference type="EMBL" id="CP026304">
    <property type="protein sequence ID" value="AVZ77049.1"/>
    <property type="molecule type" value="Genomic_DNA"/>
</dbReference>
<evidence type="ECO:0000259" key="2">
    <source>
        <dbReference type="SMART" id="SM00458"/>
    </source>
</evidence>
<dbReference type="InterPro" id="IPR035992">
    <property type="entry name" value="Ricin_B-like_lectins"/>
</dbReference>
<protein>
    <recommendedName>
        <fullName evidence="2">Ricin B lectin domain-containing protein</fullName>
    </recommendedName>
</protein>
<dbReference type="Proteomes" id="UP000244201">
    <property type="component" value="Chromosome"/>
</dbReference>
<gene>
    <name evidence="3" type="ORF">SLUN_37640</name>
</gene>
<dbReference type="Gene3D" id="2.80.10.50">
    <property type="match status" value="1"/>
</dbReference>
<evidence type="ECO:0000313" key="4">
    <source>
        <dbReference type="Proteomes" id="UP000244201"/>
    </source>
</evidence>
<reference evidence="3 4" key="1">
    <citation type="submission" date="2018-01" db="EMBL/GenBank/DDBJ databases">
        <title>Complete genome sequence of Streptomyces lunaelactis MM109T, a Ferroverdin A producer isolated from cave moonmilk deposits.</title>
        <authorList>
            <person name="Naome A."/>
            <person name="Martinet L."/>
            <person name="Maciejewska M."/>
            <person name="Anderssen S."/>
            <person name="Adam D."/>
            <person name="Tenconi E."/>
            <person name="Deflandre B."/>
            <person name="Arguelles-Arias A."/>
            <person name="Calusinska M."/>
            <person name="Copieters W."/>
            <person name="Karim L."/>
            <person name="Hanikenne M."/>
            <person name="Baurain D."/>
            <person name="van Wezel G."/>
            <person name="Smargiasso N."/>
            <person name="de Pauw E."/>
            <person name="Delfosse P."/>
            <person name="Rigali S."/>
        </authorList>
    </citation>
    <scope>NUCLEOTIDE SEQUENCE [LARGE SCALE GENOMIC DNA]</scope>
    <source>
        <strain evidence="3 4">MM109</strain>
    </source>
</reference>
<dbReference type="SUPFAM" id="SSF50370">
    <property type="entry name" value="Ricin B-like lectins"/>
    <property type="match status" value="1"/>
</dbReference>
<dbReference type="KEGG" id="slk:SLUN_37640"/>
<organism evidence="3 4">
    <name type="scientific">Streptomyces lunaelactis</name>
    <dbReference type="NCBI Taxonomy" id="1535768"/>
    <lineage>
        <taxon>Bacteria</taxon>
        <taxon>Bacillati</taxon>
        <taxon>Actinomycetota</taxon>
        <taxon>Actinomycetes</taxon>
        <taxon>Kitasatosporales</taxon>
        <taxon>Streptomycetaceae</taxon>
        <taxon>Streptomyces</taxon>
    </lineage>
</organism>
<evidence type="ECO:0000256" key="1">
    <source>
        <dbReference type="SAM" id="MobiDB-lite"/>
    </source>
</evidence>
<keyword evidence="4" id="KW-1185">Reference proteome</keyword>